<feature type="transmembrane region" description="Helical" evidence="1">
    <location>
        <begin position="175"/>
        <end position="194"/>
    </location>
</feature>
<keyword evidence="1" id="KW-0812">Transmembrane</keyword>
<keyword evidence="1" id="KW-1133">Transmembrane helix</keyword>
<reference evidence="2 3" key="2">
    <citation type="submission" date="2024-09" db="EMBL/GenBank/DDBJ databases">
        <title>Draft genome sequence of Candidatus Magnetaquicoccaceae bacterium FCR-1.</title>
        <authorList>
            <person name="Shimoshige H."/>
            <person name="Shimamura S."/>
            <person name="Taoka A."/>
            <person name="Kobayashi H."/>
            <person name="Maekawa T."/>
        </authorList>
    </citation>
    <scope>NUCLEOTIDE SEQUENCE [LARGE SCALE GENOMIC DNA]</scope>
    <source>
        <strain evidence="2 3">FCR-1</strain>
    </source>
</reference>
<evidence type="ECO:0000313" key="3">
    <source>
        <dbReference type="Proteomes" id="UP001628193"/>
    </source>
</evidence>
<comment type="caution">
    <text evidence="2">The sequence shown here is derived from an EMBL/GenBank/DDBJ whole genome shotgun (WGS) entry which is preliminary data.</text>
</comment>
<dbReference type="EMBL" id="BAAFGK010000005">
    <property type="protein sequence ID" value="GAB0058749.1"/>
    <property type="molecule type" value="Genomic_DNA"/>
</dbReference>
<evidence type="ECO:0000313" key="2">
    <source>
        <dbReference type="EMBL" id="GAB0058749.1"/>
    </source>
</evidence>
<dbReference type="Proteomes" id="UP001628193">
    <property type="component" value="Unassembled WGS sequence"/>
</dbReference>
<feature type="transmembrane region" description="Helical" evidence="1">
    <location>
        <begin position="72"/>
        <end position="94"/>
    </location>
</feature>
<accession>A0ABQ0CCX7</accession>
<keyword evidence="1" id="KW-0472">Membrane</keyword>
<protein>
    <recommendedName>
        <fullName evidence="4">Glycosyl transferase</fullName>
    </recommendedName>
</protein>
<reference evidence="2 3" key="1">
    <citation type="submission" date="2024-05" db="EMBL/GenBank/DDBJ databases">
        <authorList>
            <consortium name="Candidatus Magnetaquicoccaceae bacterium FCR-1 genome sequencing consortium"/>
            <person name="Shimoshige H."/>
            <person name="Shimamura S."/>
            <person name="Taoka A."/>
            <person name="Kobayashi H."/>
            <person name="Maekawa T."/>
        </authorList>
    </citation>
    <scope>NUCLEOTIDE SEQUENCE [LARGE SCALE GENOMIC DNA]</scope>
    <source>
        <strain evidence="2 3">FCR-1</strain>
    </source>
</reference>
<proteinExistence type="predicted"/>
<gene>
    <name evidence="2" type="ORF">SIID45300_03105</name>
</gene>
<evidence type="ECO:0008006" key="4">
    <source>
        <dbReference type="Google" id="ProtNLM"/>
    </source>
</evidence>
<evidence type="ECO:0000256" key="1">
    <source>
        <dbReference type="SAM" id="Phobius"/>
    </source>
</evidence>
<feature type="transmembrane region" description="Helical" evidence="1">
    <location>
        <begin position="38"/>
        <end position="60"/>
    </location>
</feature>
<keyword evidence="3" id="KW-1185">Reference proteome</keyword>
<name>A0ABQ0CCX7_9PROT</name>
<sequence>MNMKTMLVYLIAGWSGYYVMAVELLGGRALSPFFGTGIYVWGAIIALFMLALSIGYLIGGQFSTRQPSLRKLSLLLGLATLTSLPCASFSTPILEMVFERVPDPRYGALLSSFLLFFLPVTISGTISPYAIRLLVHGLGDSGQVAGKVFFISTFGSTAGTLLTSFYLVLLFELNQIIDGMLAISFAVATIGVLADRTKSEPNNGA</sequence>
<feature type="transmembrane region" description="Helical" evidence="1">
    <location>
        <begin position="148"/>
        <end position="169"/>
    </location>
</feature>
<organism evidence="2 3">
    <name type="scientific">Candidatus Magnetaquiglobus chichijimensis</name>
    <dbReference type="NCBI Taxonomy" id="3141448"/>
    <lineage>
        <taxon>Bacteria</taxon>
        <taxon>Pseudomonadati</taxon>
        <taxon>Pseudomonadota</taxon>
        <taxon>Magnetococcia</taxon>
        <taxon>Magnetococcales</taxon>
        <taxon>Candidatus Magnetaquicoccaceae</taxon>
        <taxon>Candidatus Magnetaquiglobus</taxon>
    </lineage>
</organism>
<dbReference type="NCBIfam" id="NF037959">
    <property type="entry name" value="MFS_SpdSyn"/>
    <property type="match status" value="1"/>
</dbReference>
<feature type="transmembrane region" description="Helical" evidence="1">
    <location>
        <begin position="106"/>
        <end position="127"/>
    </location>
</feature>
<feature type="transmembrane region" description="Helical" evidence="1">
    <location>
        <begin position="7"/>
        <end position="26"/>
    </location>
</feature>